<dbReference type="GO" id="GO:0016020">
    <property type="term" value="C:membrane"/>
    <property type="evidence" value="ECO:0007669"/>
    <property type="project" value="UniProtKB-SubCell"/>
</dbReference>
<reference evidence="11 12" key="1">
    <citation type="submission" date="2024-08" db="EMBL/GenBank/DDBJ databases">
        <title>Insights into the chromosomal genome structure of Flemingia macrophylla.</title>
        <authorList>
            <person name="Ding Y."/>
            <person name="Zhao Y."/>
            <person name="Bi W."/>
            <person name="Wu M."/>
            <person name="Zhao G."/>
            <person name="Gong Y."/>
            <person name="Li W."/>
            <person name="Zhang P."/>
        </authorList>
    </citation>
    <scope>NUCLEOTIDE SEQUENCE [LARGE SCALE GENOMIC DNA]</scope>
    <source>
        <strain evidence="11">DYQJB</strain>
        <tissue evidence="11">Leaf</tissue>
    </source>
</reference>
<evidence type="ECO:0000313" key="12">
    <source>
        <dbReference type="Proteomes" id="UP001603857"/>
    </source>
</evidence>
<evidence type="ECO:0000256" key="1">
    <source>
        <dbReference type="ARBA" id="ARBA00004370"/>
    </source>
</evidence>
<dbReference type="PRINTS" id="PR00385">
    <property type="entry name" value="P450"/>
</dbReference>
<comment type="caution">
    <text evidence="11">The sequence shown here is derived from an EMBL/GenBank/DDBJ whole genome shotgun (WGS) entry which is preliminary data.</text>
</comment>
<dbReference type="InterPro" id="IPR001128">
    <property type="entry name" value="Cyt_P450"/>
</dbReference>
<protein>
    <recommendedName>
        <fullName evidence="13">Isoflavone 2'-hydroxylase</fullName>
    </recommendedName>
</protein>
<evidence type="ECO:0000256" key="10">
    <source>
        <dbReference type="RuleBase" id="RU000461"/>
    </source>
</evidence>
<dbReference type="PANTHER" id="PTHR47947">
    <property type="entry name" value="CYTOCHROME P450 82C3-RELATED"/>
    <property type="match status" value="1"/>
</dbReference>
<keyword evidence="12" id="KW-1185">Reference proteome</keyword>
<evidence type="ECO:0000313" key="11">
    <source>
        <dbReference type="EMBL" id="KAL2340129.1"/>
    </source>
</evidence>
<dbReference type="PRINTS" id="PR00463">
    <property type="entry name" value="EP450I"/>
</dbReference>
<evidence type="ECO:0000256" key="3">
    <source>
        <dbReference type="ARBA" id="ARBA00022617"/>
    </source>
</evidence>
<keyword evidence="7 10" id="KW-0503">Monooxygenase</keyword>
<dbReference type="InterPro" id="IPR050651">
    <property type="entry name" value="Plant_Cytochrome_P450_Monoox"/>
</dbReference>
<dbReference type="PANTHER" id="PTHR47947:SF24">
    <property type="entry name" value="ISOFLAVONE 2'-HYDROXYLASE-LIKE"/>
    <property type="match status" value="1"/>
</dbReference>
<accession>A0ABD1MWC7</accession>
<organism evidence="11 12">
    <name type="scientific">Flemingia macrophylla</name>
    <dbReference type="NCBI Taxonomy" id="520843"/>
    <lineage>
        <taxon>Eukaryota</taxon>
        <taxon>Viridiplantae</taxon>
        <taxon>Streptophyta</taxon>
        <taxon>Embryophyta</taxon>
        <taxon>Tracheophyta</taxon>
        <taxon>Spermatophyta</taxon>
        <taxon>Magnoliopsida</taxon>
        <taxon>eudicotyledons</taxon>
        <taxon>Gunneridae</taxon>
        <taxon>Pentapetalae</taxon>
        <taxon>rosids</taxon>
        <taxon>fabids</taxon>
        <taxon>Fabales</taxon>
        <taxon>Fabaceae</taxon>
        <taxon>Papilionoideae</taxon>
        <taxon>50 kb inversion clade</taxon>
        <taxon>NPAAA clade</taxon>
        <taxon>indigoferoid/millettioid clade</taxon>
        <taxon>Phaseoleae</taxon>
        <taxon>Flemingia</taxon>
    </lineage>
</organism>
<evidence type="ECO:0000256" key="5">
    <source>
        <dbReference type="ARBA" id="ARBA00023002"/>
    </source>
</evidence>
<evidence type="ECO:0000256" key="6">
    <source>
        <dbReference type="ARBA" id="ARBA00023004"/>
    </source>
</evidence>
<dbReference type="InterPro" id="IPR036396">
    <property type="entry name" value="Cyt_P450_sf"/>
</dbReference>
<dbReference type="InterPro" id="IPR017972">
    <property type="entry name" value="Cyt_P450_CS"/>
</dbReference>
<comment type="similarity">
    <text evidence="2 10">Belongs to the cytochrome P450 family.</text>
</comment>
<dbReference type="GO" id="GO:0046872">
    <property type="term" value="F:metal ion binding"/>
    <property type="evidence" value="ECO:0007669"/>
    <property type="project" value="UniProtKB-KW"/>
</dbReference>
<evidence type="ECO:0008006" key="13">
    <source>
        <dbReference type="Google" id="ProtNLM"/>
    </source>
</evidence>
<evidence type="ECO:0000256" key="9">
    <source>
        <dbReference type="PIRSR" id="PIRSR602401-1"/>
    </source>
</evidence>
<dbReference type="Proteomes" id="UP001603857">
    <property type="component" value="Unassembled WGS sequence"/>
</dbReference>
<sequence>MEVFPMLPYVLLFIVSLLTLKLIVGSRKYKNVPPGPTPLPIIGNLNLLELPLHRFLQRLTQKHGKVFSLWMGSRLAVVVSSYPAFQECFTKHDVVLANRPRNLSGKHIFYNYTTVGSCSYGEHWRNLRRITSLEVLSSQRIHSFTGIRKDETYRMIRHLAMDSRMDFSPVELSSLFHDMSYNNMMRMLAGKRYYGSESDVNDVKEAKEFRETVEELLHLIGVSNKAEHLPFLRLFDFQNVVKRLNSISKRFDTLLDGFVRQQRGKNQRENTMIDHLLTLQESQPEYYTDQIIKGLVLAMLIGGTDSSAVTIEWAISNLLNHPEVLEKARDELDTHVGQDRLITESDLSKLPYLKKIILETLRLHPPAPISIPHVNSEDITIGEFNIPRDTMVLVNIWGIQRDPSLWNKALSFIPERFDEEGAEKKLVAFGMGRRACPGEPLAMQNVGLTLGTLIQCFDWKRATEEEIDMTEANWFSLSRVAPLNALCRARPLVNKINLK</sequence>
<evidence type="ECO:0000256" key="7">
    <source>
        <dbReference type="ARBA" id="ARBA00023033"/>
    </source>
</evidence>
<dbReference type="SUPFAM" id="SSF48264">
    <property type="entry name" value="Cytochrome P450"/>
    <property type="match status" value="1"/>
</dbReference>
<gene>
    <name evidence="11" type="ORF">Fmac_008069</name>
</gene>
<evidence type="ECO:0000256" key="4">
    <source>
        <dbReference type="ARBA" id="ARBA00022723"/>
    </source>
</evidence>
<keyword evidence="5 10" id="KW-0560">Oxidoreductase</keyword>
<dbReference type="Pfam" id="PF00067">
    <property type="entry name" value="p450"/>
    <property type="match status" value="1"/>
</dbReference>
<evidence type="ECO:0000256" key="2">
    <source>
        <dbReference type="ARBA" id="ARBA00010617"/>
    </source>
</evidence>
<feature type="binding site" description="axial binding residue" evidence="9">
    <location>
        <position position="436"/>
    </location>
    <ligand>
        <name>heme</name>
        <dbReference type="ChEBI" id="CHEBI:30413"/>
    </ligand>
    <ligandPart>
        <name>Fe</name>
        <dbReference type="ChEBI" id="CHEBI:18248"/>
    </ligandPart>
</feature>
<proteinExistence type="inferred from homology"/>
<keyword evidence="3 9" id="KW-0349">Heme</keyword>
<dbReference type="GO" id="GO:0004497">
    <property type="term" value="F:monooxygenase activity"/>
    <property type="evidence" value="ECO:0007669"/>
    <property type="project" value="UniProtKB-KW"/>
</dbReference>
<keyword evidence="8" id="KW-0472">Membrane</keyword>
<name>A0ABD1MWC7_9FABA</name>
<keyword evidence="6 9" id="KW-0408">Iron</keyword>
<dbReference type="FunFam" id="1.10.630.10:FF:000023">
    <property type="entry name" value="Cytochrome P450 family protein"/>
    <property type="match status" value="1"/>
</dbReference>
<dbReference type="CDD" id="cd20653">
    <property type="entry name" value="CYP81"/>
    <property type="match status" value="1"/>
</dbReference>
<dbReference type="EMBL" id="JBGMDY010000003">
    <property type="protein sequence ID" value="KAL2340129.1"/>
    <property type="molecule type" value="Genomic_DNA"/>
</dbReference>
<comment type="subcellular location">
    <subcellularLocation>
        <location evidence="1">Membrane</location>
    </subcellularLocation>
</comment>
<dbReference type="Gene3D" id="1.10.630.10">
    <property type="entry name" value="Cytochrome P450"/>
    <property type="match status" value="1"/>
</dbReference>
<comment type="cofactor">
    <cofactor evidence="9">
        <name>heme</name>
        <dbReference type="ChEBI" id="CHEBI:30413"/>
    </cofactor>
</comment>
<dbReference type="InterPro" id="IPR002401">
    <property type="entry name" value="Cyt_P450_E_grp-I"/>
</dbReference>
<dbReference type="AlphaFoldDB" id="A0ABD1MWC7"/>
<keyword evidence="4 9" id="KW-0479">Metal-binding</keyword>
<evidence type="ECO:0000256" key="8">
    <source>
        <dbReference type="ARBA" id="ARBA00023136"/>
    </source>
</evidence>
<dbReference type="PROSITE" id="PS00086">
    <property type="entry name" value="CYTOCHROME_P450"/>
    <property type="match status" value="1"/>
</dbReference>